<keyword evidence="5" id="KW-0238">DNA-binding</keyword>
<dbReference type="RefSeq" id="WP_286285482.1">
    <property type="nucleotide sequence ID" value="NZ_JASXSZ010000001.1"/>
</dbReference>
<proteinExistence type="inferred from homology"/>
<dbReference type="InterPro" id="IPR002481">
    <property type="entry name" value="FUR"/>
</dbReference>
<evidence type="ECO:0000256" key="1">
    <source>
        <dbReference type="ARBA" id="ARBA00007957"/>
    </source>
</evidence>
<dbReference type="PANTHER" id="PTHR33202">
    <property type="entry name" value="ZINC UPTAKE REGULATION PROTEIN"/>
    <property type="match status" value="1"/>
</dbReference>
<keyword evidence="6" id="KW-0804">Transcription</keyword>
<dbReference type="SUPFAM" id="SSF46785">
    <property type="entry name" value="Winged helix' DNA-binding domain"/>
    <property type="match status" value="1"/>
</dbReference>
<sequence>MSTTLDHRQLHLRSAAQAVQDGLAALRDRGERVTPARRLVVELLAESPEHLTADAVAGRLADAGVHRATVYRTLDLLVEYGIAAMRRTAGGAVRYHLATTSTAHGHLHGHCRRCDSVVILPADAFSDAIAQLRDRTGFEFQPDYAALEGICADCRR</sequence>
<dbReference type="Pfam" id="PF01475">
    <property type="entry name" value="FUR"/>
    <property type="match status" value="1"/>
</dbReference>
<name>A0ABT7MTE9_9MICO</name>
<comment type="similarity">
    <text evidence="1">Belongs to the Fur family.</text>
</comment>
<gene>
    <name evidence="7" type="ORF">QSV35_00150</name>
</gene>
<dbReference type="InterPro" id="IPR036388">
    <property type="entry name" value="WH-like_DNA-bd_sf"/>
</dbReference>
<dbReference type="Gene3D" id="3.30.1490.190">
    <property type="match status" value="1"/>
</dbReference>
<dbReference type="InterPro" id="IPR043135">
    <property type="entry name" value="Fur_C"/>
</dbReference>
<protein>
    <submittedName>
        <fullName evidence="7">Fur family transcriptional regulator</fullName>
    </submittedName>
</protein>
<evidence type="ECO:0000256" key="6">
    <source>
        <dbReference type="ARBA" id="ARBA00023163"/>
    </source>
</evidence>
<evidence type="ECO:0000256" key="2">
    <source>
        <dbReference type="ARBA" id="ARBA00022491"/>
    </source>
</evidence>
<keyword evidence="8" id="KW-1185">Reference proteome</keyword>
<evidence type="ECO:0000313" key="8">
    <source>
        <dbReference type="Proteomes" id="UP001235064"/>
    </source>
</evidence>
<reference evidence="7 8" key="1">
    <citation type="submission" date="2023-06" db="EMBL/GenBank/DDBJ databases">
        <title>Microbacterium sp. nov., isolated from a waste landfill.</title>
        <authorList>
            <person name="Wen W."/>
        </authorList>
    </citation>
    <scope>NUCLEOTIDE SEQUENCE [LARGE SCALE GENOMIC DNA]</scope>
    <source>
        <strain evidence="7 8">ASV49</strain>
    </source>
</reference>
<keyword evidence="4" id="KW-0805">Transcription regulation</keyword>
<dbReference type="Proteomes" id="UP001235064">
    <property type="component" value="Unassembled WGS sequence"/>
</dbReference>
<evidence type="ECO:0000256" key="4">
    <source>
        <dbReference type="ARBA" id="ARBA00023015"/>
    </source>
</evidence>
<comment type="caution">
    <text evidence="7">The sequence shown here is derived from an EMBL/GenBank/DDBJ whole genome shotgun (WGS) entry which is preliminary data.</text>
</comment>
<evidence type="ECO:0000256" key="5">
    <source>
        <dbReference type="ARBA" id="ARBA00023125"/>
    </source>
</evidence>
<organism evidence="7 8">
    <name type="scientific">Microbacterium candidum</name>
    <dbReference type="NCBI Taxonomy" id="3041922"/>
    <lineage>
        <taxon>Bacteria</taxon>
        <taxon>Bacillati</taxon>
        <taxon>Actinomycetota</taxon>
        <taxon>Actinomycetes</taxon>
        <taxon>Micrococcales</taxon>
        <taxon>Microbacteriaceae</taxon>
        <taxon>Microbacterium</taxon>
    </lineage>
</organism>
<keyword evidence="3" id="KW-0862">Zinc</keyword>
<accession>A0ABT7MTE9</accession>
<dbReference type="PANTHER" id="PTHR33202:SF7">
    <property type="entry name" value="FERRIC UPTAKE REGULATION PROTEIN"/>
    <property type="match status" value="1"/>
</dbReference>
<evidence type="ECO:0000256" key="3">
    <source>
        <dbReference type="ARBA" id="ARBA00022833"/>
    </source>
</evidence>
<dbReference type="Gene3D" id="1.10.10.10">
    <property type="entry name" value="Winged helix-like DNA-binding domain superfamily/Winged helix DNA-binding domain"/>
    <property type="match status" value="1"/>
</dbReference>
<keyword evidence="2" id="KW-0678">Repressor</keyword>
<evidence type="ECO:0000313" key="7">
    <source>
        <dbReference type="EMBL" id="MDL9977730.1"/>
    </source>
</evidence>
<dbReference type="EMBL" id="JASXSZ010000001">
    <property type="protein sequence ID" value="MDL9977730.1"/>
    <property type="molecule type" value="Genomic_DNA"/>
</dbReference>
<dbReference type="CDD" id="cd07153">
    <property type="entry name" value="Fur_like"/>
    <property type="match status" value="1"/>
</dbReference>
<dbReference type="InterPro" id="IPR036390">
    <property type="entry name" value="WH_DNA-bd_sf"/>
</dbReference>